<keyword evidence="6" id="KW-1185">Reference proteome</keyword>
<feature type="domain" description="HTH gntR-type" evidence="4">
    <location>
        <begin position="12"/>
        <end position="80"/>
    </location>
</feature>
<dbReference type="PANTHER" id="PTHR44846">
    <property type="entry name" value="MANNOSYL-D-GLYCERATE TRANSPORT/METABOLISM SYSTEM REPRESSOR MNGR-RELATED"/>
    <property type="match status" value="1"/>
</dbReference>
<organism evidence="5 6">
    <name type="scientific">Syntrophaceticus schinkii</name>
    <dbReference type="NCBI Taxonomy" id="499207"/>
    <lineage>
        <taxon>Bacteria</taxon>
        <taxon>Bacillati</taxon>
        <taxon>Bacillota</taxon>
        <taxon>Clostridia</taxon>
        <taxon>Thermoanaerobacterales</taxon>
        <taxon>Thermoanaerobacterales Family III. Incertae Sedis</taxon>
        <taxon>Syntrophaceticus</taxon>
    </lineage>
</organism>
<dbReference type="SUPFAM" id="SSF46785">
    <property type="entry name" value="Winged helix' DNA-binding domain"/>
    <property type="match status" value="1"/>
</dbReference>
<dbReference type="InterPro" id="IPR036390">
    <property type="entry name" value="WH_DNA-bd_sf"/>
</dbReference>
<dbReference type="OrthoDB" id="457376at2"/>
<dbReference type="RefSeq" id="WP_044664411.1">
    <property type="nucleotide sequence ID" value="NZ_CDRZ01000066.1"/>
</dbReference>
<dbReference type="PROSITE" id="PS50949">
    <property type="entry name" value="HTH_GNTR"/>
    <property type="match status" value="1"/>
</dbReference>
<dbReference type="GO" id="GO:0003700">
    <property type="term" value="F:DNA-binding transcription factor activity"/>
    <property type="evidence" value="ECO:0007669"/>
    <property type="project" value="InterPro"/>
</dbReference>
<dbReference type="GO" id="GO:0045892">
    <property type="term" value="P:negative regulation of DNA-templated transcription"/>
    <property type="evidence" value="ECO:0007669"/>
    <property type="project" value="TreeGrafter"/>
</dbReference>
<accession>A0A0B7MJ30</accession>
<sequence>MQGEIIDKNSVIPIYYQLFKYFENQIRSGQLQPGDTLPTKLEIAARFDISRMTVRHAIGELMSAGMVYTQKGKGTFVASPRLDSVVFNLNNFYDEIRQKGMKRHAELLEARIIKADEKLARRLGIDVNTRCLYFRIVITADGEPLAYETKYTVYSKRSPILESELKDPSLSTLAAAHSDTIPSSSKKVLMVSNATEEEAKVLGISPDTPVFLLIQTIYNAESKIIAWGKSLYRGDRYKLTTYEGWNIEDIKNS</sequence>
<reference evidence="6" key="1">
    <citation type="submission" date="2015-01" db="EMBL/GenBank/DDBJ databases">
        <authorList>
            <person name="Manzoor Shahid"/>
            <person name="Zubair Saima"/>
        </authorList>
    </citation>
    <scope>NUCLEOTIDE SEQUENCE [LARGE SCALE GENOMIC DNA]</scope>
    <source>
        <strain evidence="6">Sp3</strain>
    </source>
</reference>
<dbReference type="InterPro" id="IPR011663">
    <property type="entry name" value="UTRA"/>
</dbReference>
<dbReference type="CDD" id="cd07377">
    <property type="entry name" value="WHTH_GntR"/>
    <property type="match status" value="1"/>
</dbReference>
<dbReference type="InterPro" id="IPR028978">
    <property type="entry name" value="Chorismate_lyase_/UTRA_dom_sf"/>
</dbReference>
<proteinExistence type="predicted"/>
<protein>
    <submittedName>
        <fullName evidence="5">Transcriptional regulator</fullName>
    </submittedName>
</protein>
<dbReference type="Gene3D" id="3.40.1410.10">
    <property type="entry name" value="Chorismate lyase-like"/>
    <property type="match status" value="1"/>
</dbReference>
<keyword evidence="3" id="KW-0804">Transcription</keyword>
<dbReference type="InterPro" id="IPR050679">
    <property type="entry name" value="Bact_HTH_transcr_reg"/>
</dbReference>
<dbReference type="Pfam" id="PF07702">
    <property type="entry name" value="UTRA"/>
    <property type="match status" value="1"/>
</dbReference>
<evidence type="ECO:0000259" key="4">
    <source>
        <dbReference type="PROSITE" id="PS50949"/>
    </source>
</evidence>
<dbReference type="GO" id="GO:0003677">
    <property type="term" value="F:DNA binding"/>
    <property type="evidence" value="ECO:0007669"/>
    <property type="project" value="UniProtKB-KW"/>
</dbReference>
<gene>
    <name evidence="5" type="ORF">SSCH_1580001</name>
</gene>
<keyword evidence="1" id="KW-0805">Transcription regulation</keyword>
<dbReference type="SMART" id="SM00866">
    <property type="entry name" value="UTRA"/>
    <property type="match status" value="1"/>
</dbReference>
<dbReference type="SUPFAM" id="SSF64288">
    <property type="entry name" value="Chorismate lyase-like"/>
    <property type="match status" value="1"/>
</dbReference>
<dbReference type="PRINTS" id="PR00035">
    <property type="entry name" value="HTHGNTR"/>
</dbReference>
<dbReference type="SMART" id="SM00345">
    <property type="entry name" value="HTH_GNTR"/>
    <property type="match status" value="1"/>
</dbReference>
<dbReference type="FunFam" id="1.10.10.10:FF:000079">
    <property type="entry name" value="GntR family transcriptional regulator"/>
    <property type="match status" value="1"/>
</dbReference>
<dbReference type="AlphaFoldDB" id="A0A0B7MJ30"/>
<evidence type="ECO:0000256" key="1">
    <source>
        <dbReference type="ARBA" id="ARBA00023015"/>
    </source>
</evidence>
<dbReference type="PANTHER" id="PTHR44846:SF1">
    <property type="entry name" value="MANNOSYL-D-GLYCERATE TRANSPORT_METABOLISM SYSTEM REPRESSOR MNGR-RELATED"/>
    <property type="match status" value="1"/>
</dbReference>
<evidence type="ECO:0000313" key="6">
    <source>
        <dbReference type="Proteomes" id="UP000046155"/>
    </source>
</evidence>
<dbReference type="InterPro" id="IPR000524">
    <property type="entry name" value="Tscrpt_reg_HTH_GntR"/>
</dbReference>
<keyword evidence="2" id="KW-0238">DNA-binding</keyword>
<evidence type="ECO:0000313" key="5">
    <source>
        <dbReference type="EMBL" id="CEO88203.1"/>
    </source>
</evidence>
<dbReference type="InterPro" id="IPR036388">
    <property type="entry name" value="WH-like_DNA-bd_sf"/>
</dbReference>
<dbReference type="Gene3D" id="1.10.10.10">
    <property type="entry name" value="Winged helix-like DNA-binding domain superfamily/Winged helix DNA-binding domain"/>
    <property type="match status" value="1"/>
</dbReference>
<evidence type="ECO:0000256" key="3">
    <source>
        <dbReference type="ARBA" id="ARBA00023163"/>
    </source>
</evidence>
<dbReference type="Proteomes" id="UP000046155">
    <property type="component" value="Unassembled WGS sequence"/>
</dbReference>
<evidence type="ECO:0000256" key="2">
    <source>
        <dbReference type="ARBA" id="ARBA00023125"/>
    </source>
</evidence>
<name>A0A0B7MJ30_9FIRM</name>
<dbReference type="EMBL" id="CDRZ01000066">
    <property type="protein sequence ID" value="CEO88203.1"/>
    <property type="molecule type" value="Genomic_DNA"/>
</dbReference>
<dbReference type="Pfam" id="PF00392">
    <property type="entry name" value="GntR"/>
    <property type="match status" value="1"/>
</dbReference>